<organism evidence="1">
    <name type="scientific">Clostridium paraputrificum</name>
    <dbReference type="NCBI Taxonomy" id="29363"/>
    <lineage>
        <taxon>Bacteria</taxon>
        <taxon>Bacillati</taxon>
        <taxon>Bacillota</taxon>
        <taxon>Clostridia</taxon>
        <taxon>Eubacteriales</taxon>
        <taxon>Clostridiaceae</taxon>
        <taxon>Clostridium</taxon>
    </lineage>
</organism>
<accession>A0A6N3F632</accession>
<dbReference type="EMBL" id="CACRTV010000057">
    <property type="protein sequence ID" value="VYU47474.1"/>
    <property type="molecule type" value="Genomic_DNA"/>
</dbReference>
<dbReference type="RefSeq" id="WP_156561772.1">
    <property type="nucleotide sequence ID" value="NZ_CACRTV010000057.1"/>
</dbReference>
<proteinExistence type="predicted"/>
<name>A0A6N3F632_9CLOT</name>
<protein>
    <submittedName>
        <fullName evidence="1">Uncharacterized protein</fullName>
    </submittedName>
</protein>
<reference evidence="1" key="1">
    <citation type="submission" date="2019-11" db="EMBL/GenBank/DDBJ databases">
        <authorList>
            <person name="Feng L."/>
        </authorList>
    </citation>
    <scope>NUCLEOTIDE SEQUENCE</scope>
    <source>
        <strain evidence="1">CParaputrificumLFYP93</strain>
    </source>
</reference>
<evidence type="ECO:0000313" key="1">
    <source>
        <dbReference type="EMBL" id="VYU47474.1"/>
    </source>
</evidence>
<gene>
    <name evidence="1" type="ORF">CPLFYP93_02407</name>
</gene>
<dbReference type="AlphaFoldDB" id="A0A6N3F632"/>
<sequence>MDYMTDKLRTYQIELPFHEQSKRIDSHYTSLIFPLVKEDFKNTNLEKSIIDQYTRYLDFTVKMIKRDFDLDVSTGELMSVILQHPFFQSRWFSPSYCRDFDDSPRAFKDLFAGAIQNGVEPKWSGNLNIKKYVKLSITKGVFSTTSDFKTFIEEDLLPSPEIVECLLTDTSLLMYRDRDVTASIPQEVAMACFTDSLKSTSHPTKRKVDSTNSIAEQLYDELIEASSTVPIVKETDDYVLLKVKKGSSVFAKISEIATLVLSDKSNEHKLLKQYHK</sequence>